<dbReference type="InterPro" id="IPR050561">
    <property type="entry name" value="PTP"/>
</dbReference>
<keyword evidence="3" id="KW-0378">Hydrolase</keyword>
<dbReference type="SUPFAM" id="SSF52799">
    <property type="entry name" value="(Phosphotyrosine protein) phosphatases II"/>
    <property type="match status" value="2"/>
</dbReference>
<proteinExistence type="inferred from homology"/>
<comment type="caution">
    <text evidence="6">The sequence shown here is derived from an EMBL/GenBank/DDBJ whole genome shotgun (WGS) entry which is preliminary data.</text>
</comment>
<dbReference type="FunFam" id="3.90.190.10:FF:000006">
    <property type="entry name" value="Dual specificity protein phosphatase CDC14B"/>
    <property type="match status" value="1"/>
</dbReference>
<dbReference type="PANTHER" id="PTHR23339">
    <property type="entry name" value="TYROSINE SPECIFIC PROTEIN PHOSPHATASE AND DUAL SPECIFICITY PROTEIN PHOSPHATASE"/>
    <property type="match status" value="1"/>
</dbReference>
<evidence type="ECO:0000256" key="2">
    <source>
        <dbReference type="ARBA" id="ARBA00013064"/>
    </source>
</evidence>
<evidence type="ECO:0000313" key="7">
    <source>
        <dbReference type="Proteomes" id="UP000179807"/>
    </source>
</evidence>
<dbReference type="InterPro" id="IPR029021">
    <property type="entry name" value="Prot-tyrosine_phosphatase-like"/>
</dbReference>
<dbReference type="OrthoDB" id="266663at2759"/>
<organism evidence="6 7">
    <name type="scientific">Tritrichomonas foetus</name>
    <dbReference type="NCBI Taxonomy" id="1144522"/>
    <lineage>
        <taxon>Eukaryota</taxon>
        <taxon>Metamonada</taxon>
        <taxon>Parabasalia</taxon>
        <taxon>Tritrichomonadida</taxon>
        <taxon>Tritrichomonadidae</taxon>
        <taxon>Tritrichomonas</taxon>
    </lineage>
</organism>
<name>A0A1J4KEV1_9EUKA</name>
<dbReference type="InterPro" id="IPR029260">
    <property type="entry name" value="DSPn"/>
</dbReference>
<keyword evidence="7" id="KW-1185">Reference proteome</keyword>
<evidence type="ECO:0000256" key="1">
    <source>
        <dbReference type="ARBA" id="ARBA00007315"/>
    </source>
</evidence>
<feature type="domain" description="Tyrosine specific protein phosphatases" evidence="5">
    <location>
        <begin position="256"/>
        <end position="289"/>
    </location>
</feature>
<dbReference type="GeneID" id="94826942"/>
<keyword evidence="4" id="KW-0904">Protein phosphatase</keyword>
<evidence type="ECO:0000313" key="6">
    <source>
        <dbReference type="EMBL" id="OHT07909.1"/>
    </source>
</evidence>
<gene>
    <name evidence="6" type="ORF">TRFO_05013</name>
</gene>
<dbReference type="EC" id="3.1.3.48" evidence="2"/>
<evidence type="ECO:0000256" key="3">
    <source>
        <dbReference type="ARBA" id="ARBA00022801"/>
    </source>
</evidence>
<dbReference type="CDD" id="cd17657">
    <property type="entry name" value="CDC14_N"/>
    <property type="match status" value="1"/>
</dbReference>
<dbReference type="Pfam" id="PF14671">
    <property type="entry name" value="DSPn"/>
    <property type="match status" value="1"/>
</dbReference>
<reference evidence="6" key="1">
    <citation type="submission" date="2016-10" db="EMBL/GenBank/DDBJ databases">
        <authorList>
            <person name="Benchimol M."/>
            <person name="Almeida L.G."/>
            <person name="Vasconcelos A.T."/>
            <person name="Perreira-Neves A."/>
            <person name="Rosa I.A."/>
            <person name="Tasca T."/>
            <person name="Bogo M.R."/>
            <person name="de Souza W."/>
        </authorList>
    </citation>
    <scope>NUCLEOTIDE SEQUENCE [LARGE SCALE GENOMIC DNA]</scope>
    <source>
        <strain evidence="6">K</strain>
    </source>
</reference>
<dbReference type="InterPro" id="IPR000387">
    <property type="entry name" value="Tyr_Pase_dom"/>
</dbReference>
<dbReference type="VEuPathDB" id="TrichDB:TRFO_05013"/>
<dbReference type="PROSITE" id="PS50056">
    <property type="entry name" value="TYR_PHOSPHATASE_2"/>
    <property type="match status" value="1"/>
</dbReference>
<evidence type="ECO:0000259" key="5">
    <source>
        <dbReference type="PROSITE" id="PS50056"/>
    </source>
</evidence>
<dbReference type="GO" id="GO:0004725">
    <property type="term" value="F:protein tyrosine phosphatase activity"/>
    <property type="evidence" value="ECO:0007669"/>
    <property type="project" value="UniProtKB-EC"/>
</dbReference>
<sequence length="323" mass="37127">MYRNRAVTPSSPTIDIIPNRFVFSIIRVPPQSTNKVFYFSIDNDEQFIYQPFFADFGPLSLLQIHVFLIVALNHMADHQCLVHFYCSSQPQHVSNAVLLASAFRLIHMGMKADEAYKPFNRLISQMKPYRDASSYPSTYDLSVLSCIRGIERAMANGWYDPNTFDPQSWSDREQVENGDMNWLIPNKLLAFASPYSTNLVQGFRVCTPSDIVPTFKEIGITRIVRLNNKTYEENIFKEAGFIHTELFFPDGTCPPPQILQEFLNIIEGPDVVALHCKAGLGRTYVFCAILNEFFFLNLIKQIITLFNSINQRNNLMICKFIYI</sequence>
<dbReference type="EMBL" id="MLAK01000682">
    <property type="protein sequence ID" value="OHT07909.1"/>
    <property type="molecule type" value="Genomic_DNA"/>
</dbReference>
<dbReference type="Proteomes" id="UP000179807">
    <property type="component" value="Unassembled WGS sequence"/>
</dbReference>
<dbReference type="AlphaFoldDB" id="A0A1J4KEV1"/>
<dbReference type="RefSeq" id="XP_068361045.1">
    <property type="nucleotide sequence ID" value="XM_068492238.1"/>
</dbReference>
<protein>
    <recommendedName>
        <fullName evidence="2">protein-tyrosine-phosphatase</fullName>
        <ecNumber evidence="2">3.1.3.48</ecNumber>
    </recommendedName>
</protein>
<dbReference type="Pfam" id="PF22785">
    <property type="entry name" value="Tc-R-P"/>
    <property type="match status" value="1"/>
</dbReference>
<dbReference type="Gene3D" id="3.90.190.10">
    <property type="entry name" value="Protein tyrosine phosphatase superfamily"/>
    <property type="match status" value="2"/>
</dbReference>
<comment type="similarity">
    <text evidence="1">Belongs to the protein-tyrosine phosphatase family. Non-receptor class CDC14 subfamily.</text>
</comment>
<accession>A0A1J4KEV1</accession>
<evidence type="ECO:0000256" key="4">
    <source>
        <dbReference type="ARBA" id="ARBA00022912"/>
    </source>
</evidence>